<dbReference type="GO" id="GO:0008233">
    <property type="term" value="F:peptidase activity"/>
    <property type="evidence" value="ECO:0007669"/>
    <property type="project" value="UniProtKB-KW"/>
</dbReference>
<evidence type="ECO:0000313" key="11">
    <source>
        <dbReference type="EMBL" id="TCP08253.1"/>
    </source>
</evidence>
<keyword evidence="3 7" id="KW-0963">Cytoplasm</keyword>
<evidence type="ECO:0000259" key="8">
    <source>
        <dbReference type="SMART" id="SM00382"/>
    </source>
</evidence>
<reference evidence="10 12" key="1">
    <citation type="submission" date="2018-02" db="EMBL/GenBank/DDBJ databases">
        <title>Reclassifiation of [Polyangium] brachysporum DSM 7029 as Guopingzhaonella breviflexa gen. nov., sp. nov., a member of the family Comamonadaceae.</title>
        <authorList>
            <person name="Tang B."/>
        </authorList>
    </citation>
    <scope>NUCLEOTIDE SEQUENCE [LARGE SCALE GENOMIC DNA]</scope>
    <source>
        <strain evidence="10 12">DSM 15344</strain>
    </source>
</reference>
<evidence type="ECO:0000256" key="5">
    <source>
        <dbReference type="ARBA" id="ARBA00022840"/>
    </source>
</evidence>
<dbReference type="CDD" id="cd19498">
    <property type="entry name" value="RecA-like_HslU"/>
    <property type="match status" value="1"/>
</dbReference>
<dbReference type="GO" id="GO:0009376">
    <property type="term" value="C:HslUV protease complex"/>
    <property type="evidence" value="ECO:0007669"/>
    <property type="project" value="UniProtKB-UniRule"/>
</dbReference>
<dbReference type="GO" id="GO:0016887">
    <property type="term" value="F:ATP hydrolysis activity"/>
    <property type="evidence" value="ECO:0007669"/>
    <property type="project" value="InterPro"/>
</dbReference>
<comment type="similarity">
    <text evidence="2 7">Belongs to the ClpX chaperone family. HslU subfamily.</text>
</comment>
<dbReference type="SMART" id="SM00382">
    <property type="entry name" value="AAA"/>
    <property type="match status" value="1"/>
</dbReference>
<dbReference type="RefSeq" id="WP_104358258.1">
    <property type="nucleotide sequence ID" value="NZ_CALFFA010000006.1"/>
</dbReference>
<dbReference type="FunFam" id="3.40.50.300:FF:000213">
    <property type="entry name" value="ATP-dependent protease ATPase subunit HslU"/>
    <property type="match status" value="1"/>
</dbReference>
<dbReference type="InterPro" id="IPR019489">
    <property type="entry name" value="Clp_ATPase_C"/>
</dbReference>
<feature type="binding site" evidence="7">
    <location>
        <position position="393"/>
    </location>
    <ligand>
        <name>ATP</name>
        <dbReference type="ChEBI" id="CHEBI:30616"/>
    </ligand>
</feature>
<evidence type="ECO:0000313" key="13">
    <source>
        <dbReference type="Proteomes" id="UP000294772"/>
    </source>
</evidence>
<dbReference type="GO" id="GO:0043335">
    <property type="term" value="P:protein unfolding"/>
    <property type="evidence" value="ECO:0007669"/>
    <property type="project" value="UniProtKB-UniRule"/>
</dbReference>
<evidence type="ECO:0000313" key="10">
    <source>
        <dbReference type="EMBL" id="PPE69081.1"/>
    </source>
</evidence>
<dbReference type="InterPro" id="IPR050052">
    <property type="entry name" value="ATP-dep_Clp_protease_ClpX"/>
</dbReference>
<dbReference type="Proteomes" id="UP000294772">
    <property type="component" value="Unassembled WGS sequence"/>
</dbReference>
<dbReference type="Gene3D" id="1.10.8.10">
    <property type="entry name" value="DNA helicase RuvA subunit, C-terminal domain"/>
    <property type="match status" value="2"/>
</dbReference>
<feature type="binding site" evidence="7">
    <location>
        <position position="321"/>
    </location>
    <ligand>
        <name>ATP</name>
        <dbReference type="ChEBI" id="CHEBI:30616"/>
    </ligand>
</feature>
<evidence type="ECO:0000256" key="4">
    <source>
        <dbReference type="ARBA" id="ARBA00022741"/>
    </source>
</evidence>
<accession>A0A2S5T236</accession>
<comment type="function">
    <text evidence="7">ATPase subunit of a proteasome-like degradation complex; this subunit has chaperone activity. The binding of ATP and its subsequent hydrolysis by HslU are essential for unfolding of protein substrates subsequently hydrolyzed by HslV. HslU recognizes the N-terminal part of its protein substrates and unfolds these before they are guided to HslV for hydrolysis.</text>
</comment>
<keyword evidence="12" id="KW-1185">Reference proteome</keyword>
<dbReference type="Proteomes" id="UP000239406">
    <property type="component" value="Unassembled WGS sequence"/>
</dbReference>
<dbReference type="OrthoDB" id="9804062at2"/>
<comment type="caution">
    <text evidence="10">The sequence shown here is derived from an EMBL/GenBank/DDBJ whole genome shotgun (WGS) entry which is preliminary data.</text>
</comment>
<keyword evidence="11" id="KW-0378">Hydrolase</keyword>
<evidence type="ECO:0000256" key="2">
    <source>
        <dbReference type="ARBA" id="ARBA00009771"/>
    </source>
</evidence>
<organism evidence="10 12">
    <name type="scientific">Caldimonas thermodepolymerans</name>
    <dbReference type="NCBI Taxonomy" id="215580"/>
    <lineage>
        <taxon>Bacteria</taxon>
        <taxon>Pseudomonadati</taxon>
        <taxon>Pseudomonadota</taxon>
        <taxon>Betaproteobacteria</taxon>
        <taxon>Burkholderiales</taxon>
        <taxon>Sphaerotilaceae</taxon>
        <taxon>Caldimonas</taxon>
    </lineage>
</organism>
<feature type="domain" description="Clp ATPase C-terminal" evidence="9">
    <location>
        <begin position="335"/>
        <end position="431"/>
    </location>
</feature>
<evidence type="ECO:0000256" key="7">
    <source>
        <dbReference type="HAMAP-Rule" id="MF_00249"/>
    </source>
</evidence>
<dbReference type="Pfam" id="PF00004">
    <property type="entry name" value="AAA"/>
    <property type="match status" value="1"/>
</dbReference>
<comment type="subunit">
    <text evidence="7">A double ring-shaped homohexamer of HslV is capped on each side by a ring-shaped HslU homohexamer. The assembly of the HslU/HslV complex is dependent on binding of ATP.</text>
</comment>
<sequence length="443" mass="49330">MSAMTPQEIVSELDRHIVGQAKAKRAVAIALRNRWRRQQVDEKLRAEITPKNILMIGPTGVGKTEIARRLAKLADAPFIKVEATKFTEVGYVGKDVDSIIRDLVDMAVKQTREAEMRKVRSRAEDAAEERVLDVLVPPPRGDFGLAPAQSQDNTARQVMRKRLREGLLDDKEIEIEVADVKPTLEIMGPPGMEEMTEQLRGMFANLGAGRRKTRKLRIAEALKLLVEEEAAKLLNEDEVKAKALANAEQNGIVFIDEIDKVASRSDVAGADVSRQGVQRDLLPLVEGTTVNTKYGMVKTDHILFIASGAFHLSKPSDLIPELQGRFPIRVELESLSVDDFEAILTQTHANLTLQYQALLATEGLKLEFTPDGIRRLAQIAYDVNERTENIGARRLSTVMERLLDEVSFEASRLSGQTVTIDAAYVDARLAELSKNEDLSRYIL</sequence>
<dbReference type="PANTHER" id="PTHR48102:SF3">
    <property type="entry name" value="ATP-DEPENDENT PROTEASE ATPASE SUBUNIT HSLU"/>
    <property type="match status" value="1"/>
</dbReference>
<dbReference type="GO" id="GO:0005524">
    <property type="term" value="F:ATP binding"/>
    <property type="evidence" value="ECO:0007669"/>
    <property type="project" value="UniProtKB-UniRule"/>
</dbReference>
<keyword evidence="6 7" id="KW-0143">Chaperone</keyword>
<dbReference type="InterPro" id="IPR027417">
    <property type="entry name" value="P-loop_NTPase"/>
</dbReference>
<dbReference type="NCBIfam" id="TIGR00390">
    <property type="entry name" value="hslU"/>
    <property type="match status" value="1"/>
</dbReference>
<feature type="binding site" evidence="7">
    <location>
        <position position="256"/>
    </location>
    <ligand>
        <name>ATP</name>
        <dbReference type="ChEBI" id="CHEBI:30616"/>
    </ligand>
</feature>
<evidence type="ECO:0000256" key="6">
    <source>
        <dbReference type="ARBA" id="ARBA00023186"/>
    </source>
</evidence>
<dbReference type="NCBIfam" id="NF003544">
    <property type="entry name" value="PRK05201.1"/>
    <property type="match status" value="1"/>
</dbReference>
<dbReference type="Pfam" id="PF07724">
    <property type="entry name" value="AAA_2"/>
    <property type="match status" value="1"/>
</dbReference>
<reference evidence="11 13" key="2">
    <citation type="submission" date="2019-03" db="EMBL/GenBank/DDBJ databases">
        <title>Genomic Encyclopedia of Type Strains, Phase IV (KMG-IV): sequencing the most valuable type-strain genomes for metagenomic binning, comparative biology and taxonomic classification.</title>
        <authorList>
            <person name="Goeker M."/>
        </authorList>
    </citation>
    <scope>NUCLEOTIDE SEQUENCE [LARGE SCALE GENOMIC DNA]</scope>
    <source>
        <strain evidence="11 13">DSM 15264</strain>
    </source>
</reference>
<dbReference type="Gene3D" id="1.10.8.60">
    <property type="match status" value="1"/>
</dbReference>
<gene>
    <name evidence="7 10" type="primary">hslU</name>
    <name evidence="10" type="ORF">C1702_13600</name>
    <name evidence="11" type="ORF">EV676_103286</name>
</gene>
<dbReference type="AlphaFoldDB" id="A0A2S5T236"/>
<keyword evidence="4 7" id="KW-0547">Nucleotide-binding</keyword>
<feature type="domain" description="AAA+ ATPase" evidence="8">
    <location>
        <begin position="49"/>
        <end position="332"/>
    </location>
</feature>
<dbReference type="EMBL" id="SLXF01000003">
    <property type="protein sequence ID" value="TCP08253.1"/>
    <property type="molecule type" value="Genomic_DNA"/>
</dbReference>
<comment type="subcellular location">
    <subcellularLocation>
        <location evidence="1 7">Cytoplasm</location>
    </subcellularLocation>
</comment>
<dbReference type="FunFam" id="1.10.8.10:FF:000028">
    <property type="entry name" value="ATP-dependent protease ATPase subunit HslU"/>
    <property type="match status" value="1"/>
</dbReference>
<dbReference type="SUPFAM" id="SSF52540">
    <property type="entry name" value="P-loop containing nucleoside triphosphate hydrolases"/>
    <property type="match status" value="1"/>
</dbReference>
<protein>
    <recommendedName>
        <fullName evidence="7">ATP-dependent protease ATPase subunit HslU</fullName>
    </recommendedName>
    <alternativeName>
        <fullName evidence="7">Unfoldase HslU</fullName>
    </alternativeName>
</protein>
<dbReference type="SMART" id="SM01086">
    <property type="entry name" value="ClpB_D2-small"/>
    <property type="match status" value="1"/>
</dbReference>
<dbReference type="InterPro" id="IPR004491">
    <property type="entry name" value="HslU"/>
</dbReference>
<dbReference type="Gene3D" id="3.40.50.300">
    <property type="entry name" value="P-loop containing nucleotide triphosphate hydrolases"/>
    <property type="match status" value="2"/>
</dbReference>
<dbReference type="HAMAP" id="MF_00249">
    <property type="entry name" value="HslU"/>
    <property type="match status" value="1"/>
</dbReference>
<feature type="binding site" evidence="7">
    <location>
        <begin position="60"/>
        <end position="65"/>
    </location>
    <ligand>
        <name>ATP</name>
        <dbReference type="ChEBI" id="CHEBI:30616"/>
    </ligand>
</feature>
<proteinExistence type="inferred from homology"/>
<evidence type="ECO:0000256" key="1">
    <source>
        <dbReference type="ARBA" id="ARBA00004496"/>
    </source>
</evidence>
<evidence type="ECO:0000256" key="3">
    <source>
        <dbReference type="ARBA" id="ARBA00022490"/>
    </source>
</evidence>
<keyword evidence="5 7" id="KW-0067">ATP-binding</keyword>
<name>A0A2S5T236_9BURK</name>
<evidence type="ECO:0000259" key="9">
    <source>
        <dbReference type="SMART" id="SM01086"/>
    </source>
</evidence>
<dbReference type="GO" id="GO:0036402">
    <property type="term" value="F:proteasome-activating activity"/>
    <property type="evidence" value="ECO:0007669"/>
    <property type="project" value="UniProtKB-UniRule"/>
</dbReference>
<dbReference type="FunFam" id="3.40.50.300:FF:000220">
    <property type="entry name" value="ATP-dependent protease ATPase subunit HslU"/>
    <property type="match status" value="1"/>
</dbReference>
<dbReference type="PANTHER" id="PTHR48102">
    <property type="entry name" value="ATP-DEPENDENT CLP PROTEASE ATP-BINDING SUBUNIT CLPX-LIKE, MITOCHONDRIAL-RELATED"/>
    <property type="match status" value="1"/>
</dbReference>
<keyword evidence="11" id="KW-0645">Protease</keyword>
<dbReference type="InterPro" id="IPR003959">
    <property type="entry name" value="ATPase_AAA_core"/>
</dbReference>
<feature type="binding site" evidence="7">
    <location>
        <position position="18"/>
    </location>
    <ligand>
        <name>ATP</name>
        <dbReference type="ChEBI" id="CHEBI:30616"/>
    </ligand>
</feature>
<evidence type="ECO:0000313" key="12">
    <source>
        <dbReference type="Proteomes" id="UP000239406"/>
    </source>
</evidence>
<dbReference type="EMBL" id="PSNY01000015">
    <property type="protein sequence ID" value="PPE69081.1"/>
    <property type="molecule type" value="Genomic_DNA"/>
</dbReference>
<dbReference type="InterPro" id="IPR003593">
    <property type="entry name" value="AAA+_ATPase"/>
</dbReference>